<dbReference type="GeneID" id="119739924"/>
<evidence type="ECO:0000313" key="2">
    <source>
        <dbReference type="Proteomes" id="UP000887568"/>
    </source>
</evidence>
<reference evidence="1" key="1">
    <citation type="submission" date="2022-11" db="UniProtKB">
        <authorList>
            <consortium name="EnsemblMetazoa"/>
        </authorList>
    </citation>
    <scope>IDENTIFICATION</scope>
</reference>
<name>A0A914B3V8_PATMI</name>
<sequence length="503" mass="56181">MPQRKSPGSLHNVCLQFIAKNVTYWTEHYEEYHLGQAVYRFVLGPFNQLNSQLSEDLLAILVKHQRLSRSALHLLLYGGALRQLDLSSCNRIVNDEVIGIVASSCKMLQALDLSYCKRVTSAGFVAIATRLPQLSTLNATKTNLRGSAAQGIFKHCFGLRDLSLKHCLVSDQDVMVLCQVASSGHSKTQLKRLDISYTLITEKGARAVLEGIPQLQVLEYPSLLTSLYDNPEPDNADSVLQHSKCYKLRSIQCQDYMSVSNGMLQAIPDLCPQVTQLDLRFACGFDSEGLGHLTQLKNLKDLQLCCEESEDITFASGILPVLLEIGQNLKVLSLQDIDGLDPVAVCQLCPNLRKLFLLMMTEGKVFGSVPGIPNNNGLQAMTGLIQLDFWCQNGDLSLSEEALGQVLSNSVAVQTLGLIRIDTFTDNVLWDVLKKNNFTNLKQLSIHECHCITQETLSELLLSSGNQLEFVKLINCVQISRRDYETWERIAKRENFNLKLEWT</sequence>
<dbReference type="GO" id="GO:0031146">
    <property type="term" value="P:SCF-dependent proteasomal ubiquitin-dependent protein catabolic process"/>
    <property type="evidence" value="ECO:0007669"/>
    <property type="project" value="TreeGrafter"/>
</dbReference>
<dbReference type="OMA" id="DYADNYM"/>
<keyword evidence="2" id="KW-1185">Reference proteome</keyword>
<dbReference type="EnsemblMetazoa" id="XM_038215063.1">
    <property type="protein sequence ID" value="XP_038070991.1"/>
    <property type="gene ID" value="LOC119739924"/>
</dbReference>
<dbReference type="AlphaFoldDB" id="A0A914B3V8"/>
<dbReference type="InterPro" id="IPR001611">
    <property type="entry name" value="Leu-rich_rpt"/>
</dbReference>
<dbReference type="RefSeq" id="XP_038070991.1">
    <property type="nucleotide sequence ID" value="XM_038215063.1"/>
</dbReference>
<dbReference type="SUPFAM" id="SSF52047">
    <property type="entry name" value="RNI-like"/>
    <property type="match status" value="1"/>
</dbReference>
<proteinExistence type="predicted"/>
<dbReference type="Gene3D" id="3.80.10.10">
    <property type="entry name" value="Ribonuclease Inhibitor"/>
    <property type="match status" value="2"/>
</dbReference>
<protein>
    <submittedName>
        <fullName evidence="1">Uncharacterized protein</fullName>
    </submittedName>
</protein>
<accession>A0A914B3V8</accession>
<dbReference type="SMART" id="SM00367">
    <property type="entry name" value="LRR_CC"/>
    <property type="match status" value="6"/>
</dbReference>
<dbReference type="Pfam" id="PF13516">
    <property type="entry name" value="LRR_6"/>
    <property type="match status" value="1"/>
</dbReference>
<evidence type="ECO:0000313" key="1">
    <source>
        <dbReference type="EnsemblMetazoa" id="XP_038070991.1"/>
    </source>
</evidence>
<dbReference type="GO" id="GO:0019005">
    <property type="term" value="C:SCF ubiquitin ligase complex"/>
    <property type="evidence" value="ECO:0007669"/>
    <property type="project" value="TreeGrafter"/>
</dbReference>
<dbReference type="InterPro" id="IPR032675">
    <property type="entry name" value="LRR_dom_sf"/>
</dbReference>
<dbReference type="InterPro" id="IPR006553">
    <property type="entry name" value="Leu-rich_rpt_Cys-con_subtyp"/>
</dbReference>
<dbReference type="PANTHER" id="PTHR13318:SF95">
    <property type="entry name" value="F-BOX PROTEIN YLR352W"/>
    <property type="match status" value="1"/>
</dbReference>
<dbReference type="PANTHER" id="PTHR13318">
    <property type="entry name" value="PARTNER OF PAIRED, ISOFORM B-RELATED"/>
    <property type="match status" value="1"/>
</dbReference>
<dbReference type="Proteomes" id="UP000887568">
    <property type="component" value="Unplaced"/>
</dbReference>
<organism evidence="1 2">
    <name type="scientific">Patiria miniata</name>
    <name type="common">Bat star</name>
    <name type="synonym">Asterina miniata</name>
    <dbReference type="NCBI Taxonomy" id="46514"/>
    <lineage>
        <taxon>Eukaryota</taxon>
        <taxon>Metazoa</taxon>
        <taxon>Echinodermata</taxon>
        <taxon>Eleutherozoa</taxon>
        <taxon>Asterozoa</taxon>
        <taxon>Asteroidea</taxon>
        <taxon>Valvatacea</taxon>
        <taxon>Valvatida</taxon>
        <taxon>Asterinidae</taxon>
        <taxon>Patiria</taxon>
    </lineage>
</organism>
<dbReference type="OrthoDB" id="16120at2759"/>